<sequence>MVKISLLFQAELNNVTDLRPADEDHSWNFKIQCTSCREIDANFITVTAGEENKISGSRGDANLVMKCKNCKREGSMTIVGKPESYTADDSGQMKPILTVECRGLEPTGFEPRDGWEARGADSSTMFQIDLSEGEWYDYDENAATDVSISDLKYEFARSK</sequence>
<dbReference type="PANTHER" id="PTHR12857">
    <property type="entry name" value="CXXC MOTIF CONTAINING ZINC BINDING PROTEIN"/>
    <property type="match status" value="1"/>
</dbReference>
<comment type="caution">
    <text evidence="4">The sequence shown here is derived from an EMBL/GenBank/DDBJ whole genome shotgun (WGS) entry which is preliminary data.</text>
</comment>
<keyword evidence="5" id="KW-1185">Reference proteome</keyword>
<evidence type="ECO:0000256" key="1">
    <source>
        <dbReference type="ARBA" id="ARBA00007818"/>
    </source>
</evidence>
<dbReference type="AlphaFoldDB" id="A0A9W7XQH4"/>
<evidence type="ECO:0000256" key="2">
    <source>
        <dbReference type="ARBA" id="ARBA00022723"/>
    </source>
</evidence>
<comment type="similarity">
    <text evidence="1">Belongs to the UPF0587 family.</text>
</comment>
<keyword evidence="2" id="KW-0479">Metal-binding</keyword>
<name>A0A9W7XQH4_9FUNG</name>
<dbReference type="GO" id="GO:0008270">
    <property type="term" value="F:zinc ion binding"/>
    <property type="evidence" value="ECO:0007669"/>
    <property type="project" value="TreeGrafter"/>
</dbReference>
<protein>
    <recommendedName>
        <fullName evidence="6">DUF866-domain-containing protein</fullName>
    </recommendedName>
</protein>
<keyword evidence="3" id="KW-0862">Zinc</keyword>
<organism evidence="4 5">
    <name type="scientific">Coemansia asiatica</name>
    <dbReference type="NCBI Taxonomy" id="1052880"/>
    <lineage>
        <taxon>Eukaryota</taxon>
        <taxon>Fungi</taxon>
        <taxon>Fungi incertae sedis</taxon>
        <taxon>Zoopagomycota</taxon>
        <taxon>Kickxellomycotina</taxon>
        <taxon>Kickxellomycetes</taxon>
        <taxon>Kickxellales</taxon>
        <taxon>Kickxellaceae</taxon>
        <taxon>Coemansia</taxon>
    </lineage>
</organism>
<dbReference type="Proteomes" id="UP001145021">
    <property type="component" value="Unassembled WGS sequence"/>
</dbReference>
<gene>
    <name evidence="4" type="ORF">LPJ64_000385</name>
</gene>
<dbReference type="EMBL" id="JANBOH010000007">
    <property type="protein sequence ID" value="KAJ1648332.1"/>
    <property type="molecule type" value="Genomic_DNA"/>
</dbReference>
<dbReference type="InterPro" id="IPR008584">
    <property type="entry name" value="CXXC_Zn-binding_euk"/>
</dbReference>
<evidence type="ECO:0008006" key="6">
    <source>
        <dbReference type="Google" id="ProtNLM"/>
    </source>
</evidence>
<dbReference type="Pfam" id="PF05907">
    <property type="entry name" value="CXXC_Zn-b_euk"/>
    <property type="match status" value="1"/>
</dbReference>
<evidence type="ECO:0000256" key="3">
    <source>
        <dbReference type="ARBA" id="ARBA00022833"/>
    </source>
</evidence>
<accession>A0A9W7XQH4</accession>
<evidence type="ECO:0000313" key="5">
    <source>
        <dbReference type="Proteomes" id="UP001145021"/>
    </source>
</evidence>
<proteinExistence type="inferred from homology"/>
<dbReference type="PANTHER" id="PTHR12857:SF0">
    <property type="entry name" value="CXXC MOTIF CONTAINING ZINC BINDING PROTEIN"/>
    <property type="match status" value="1"/>
</dbReference>
<dbReference type="SUPFAM" id="SSF141678">
    <property type="entry name" value="MAL13P1.257-like"/>
    <property type="match status" value="1"/>
</dbReference>
<reference evidence="4" key="1">
    <citation type="submission" date="2022-07" db="EMBL/GenBank/DDBJ databases">
        <title>Phylogenomic reconstructions and comparative analyses of Kickxellomycotina fungi.</title>
        <authorList>
            <person name="Reynolds N.K."/>
            <person name="Stajich J.E."/>
            <person name="Barry K."/>
            <person name="Grigoriev I.V."/>
            <person name="Crous P."/>
            <person name="Smith M.E."/>
        </authorList>
    </citation>
    <scope>NUCLEOTIDE SEQUENCE</scope>
    <source>
        <strain evidence="4">NBRC 105413</strain>
    </source>
</reference>
<evidence type="ECO:0000313" key="4">
    <source>
        <dbReference type="EMBL" id="KAJ1648332.1"/>
    </source>
</evidence>